<name>A0ABU5GXT9_9BACT</name>
<feature type="binding site" evidence="14">
    <location>
        <position position="128"/>
    </location>
    <ligand>
        <name>[4Fe-4S] cluster</name>
        <dbReference type="ChEBI" id="CHEBI:49883"/>
    </ligand>
</feature>
<feature type="active site" description="Nucleophile; cysteine thiosulfonate intermediate" evidence="14">
    <location>
        <position position="240"/>
    </location>
</feature>
<dbReference type="RefSeq" id="WP_321544388.1">
    <property type="nucleotide sequence ID" value="NZ_JAXIVS010000001.1"/>
</dbReference>
<comment type="catalytic activity">
    <reaction evidence="13 14">
        <text>[thioredoxin]-disulfide + sulfite + AMP + 2 H(+) = adenosine 5'-phosphosulfate + [thioredoxin]-dithiol</text>
        <dbReference type="Rhea" id="RHEA:21976"/>
        <dbReference type="Rhea" id="RHEA-COMP:10698"/>
        <dbReference type="Rhea" id="RHEA-COMP:10700"/>
        <dbReference type="ChEBI" id="CHEBI:15378"/>
        <dbReference type="ChEBI" id="CHEBI:17359"/>
        <dbReference type="ChEBI" id="CHEBI:29950"/>
        <dbReference type="ChEBI" id="CHEBI:50058"/>
        <dbReference type="ChEBI" id="CHEBI:58243"/>
        <dbReference type="ChEBI" id="CHEBI:456215"/>
        <dbReference type="EC" id="1.8.4.10"/>
    </reaction>
</comment>
<organism evidence="16 17">
    <name type="scientific">Hyalangium rubrum</name>
    <dbReference type="NCBI Taxonomy" id="3103134"/>
    <lineage>
        <taxon>Bacteria</taxon>
        <taxon>Pseudomonadati</taxon>
        <taxon>Myxococcota</taxon>
        <taxon>Myxococcia</taxon>
        <taxon>Myxococcales</taxon>
        <taxon>Cystobacterineae</taxon>
        <taxon>Archangiaceae</taxon>
        <taxon>Hyalangium</taxon>
    </lineage>
</organism>
<dbReference type="PANTHER" id="PTHR46482">
    <property type="entry name" value="5'-ADENYLYLSULFATE REDUCTASE 3, CHLOROPLASTIC"/>
    <property type="match status" value="1"/>
</dbReference>
<evidence type="ECO:0000256" key="10">
    <source>
        <dbReference type="ARBA" id="ARBA00029514"/>
    </source>
</evidence>
<evidence type="ECO:0000256" key="5">
    <source>
        <dbReference type="ARBA" id="ARBA00023004"/>
    </source>
</evidence>
<evidence type="ECO:0000256" key="8">
    <source>
        <dbReference type="ARBA" id="ARBA00024327"/>
    </source>
</evidence>
<dbReference type="Pfam" id="PF01507">
    <property type="entry name" value="PAPS_reduct"/>
    <property type="match status" value="1"/>
</dbReference>
<dbReference type="InterPro" id="IPR002500">
    <property type="entry name" value="PAPS_reduct_dom"/>
</dbReference>
<keyword evidence="3 14" id="KW-0479">Metal-binding</keyword>
<dbReference type="NCBIfam" id="TIGR02055">
    <property type="entry name" value="APS_reductase"/>
    <property type="match status" value="1"/>
</dbReference>
<dbReference type="InterPro" id="IPR014729">
    <property type="entry name" value="Rossmann-like_a/b/a_fold"/>
</dbReference>
<accession>A0ABU5GXT9</accession>
<evidence type="ECO:0000256" key="13">
    <source>
        <dbReference type="ARBA" id="ARBA00048441"/>
    </source>
</evidence>
<evidence type="ECO:0000256" key="12">
    <source>
        <dbReference type="ARBA" id="ARBA00032041"/>
    </source>
</evidence>
<dbReference type="PANTHER" id="PTHR46482:SF9">
    <property type="entry name" value="5'-ADENYLYLSULFATE REDUCTASE 1, CHLOROPLASTIC"/>
    <property type="match status" value="1"/>
</dbReference>
<dbReference type="HAMAP" id="MF_00063">
    <property type="entry name" value="CysH"/>
    <property type="match status" value="1"/>
</dbReference>
<dbReference type="EMBL" id="JAXIVS010000001">
    <property type="protein sequence ID" value="MDY7225684.1"/>
    <property type="molecule type" value="Genomic_DNA"/>
</dbReference>
<comment type="pathway">
    <text evidence="8 14">Sulfur metabolism; hydrogen sulfide biosynthesis; sulfite from sulfate.</text>
</comment>
<keyword evidence="2 14" id="KW-0963">Cytoplasm</keyword>
<sequence>MSLARPIPETPSQVEFLAATESLKNASAEQILAWAEQRFGAQAAIASSFGAEDVVLIDLASKHAPSLRLFTLDTGRLPSETYELIEVLRNRYGLTVETFFPERERVEALESSKGYFSFRKSIEARKECCGIRKVEPLNRALAGRQAWVTGLRREQSVTRTSVAAVEFDADHGGLLKLNPLVSWSSKDVWAYIQENSLPYNTLHDRGYPSIGCAPCTRAVKPYEDERAGRWWWESAENRECGLHVRG</sequence>
<evidence type="ECO:0000256" key="11">
    <source>
        <dbReference type="ARBA" id="ARBA00030894"/>
    </source>
</evidence>
<feature type="binding site" evidence="14">
    <location>
        <position position="129"/>
    </location>
    <ligand>
        <name>[4Fe-4S] cluster</name>
        <dbReference type="ChEBI" id="CHEBI:49883"/>
    </ligand>
</feature>
<dbReference type="SUPFAM" id="SSF52402">
    <property type="entry name" value="Adenine nucleotide alpha hydrolases-like"/>
    <property type="match status" value="1"/>
</dbReference>
<keyword evidence="5 14" id="KW-0408">Iron</keyword>
<feature type="binding site" evidence="14">
    <location>
        <position position="212"/>
    </location>
    <ligand>
        <name>[4Fe-4S] cluster</name>
        <dbReference type="ChEBI" id="CHEBI:49883"/>
    </ligand>
</feature>
<feature type="binding site" evidence="14">
    <location>
        <position position="215"/>
    </location>
    <ligand>
        <name>[4Fe-4S] cluster</name>
        <dbReference type="ChEBI" id="CHEBI:49883"/>
    </ligand>
</feature>
<dbReference type="GO" id="GO:0004604">
    <property type="term" value="F:phosphoadenylyl-sulfate reductase (thioredoxin) activity"/>
    <property type="evidence" value="ECO:0007669"/>
    <property type="project" value="UniProtKB-EC"/>
</dbReference>
<evidence type="ECO:0000256" key="1">
    <source>
        <dbReference type="ARBA" id="ARBA00009732"/>
    </source>
</evidence>
<dbReference type="NCBIfam" id="NF002537">
    <property type="entry name" value="PRK02090.1"/>
    <property type="match status" value="1"/>
</dbReference>
<comment type="cofactor">
    <cofactor evidence="14">
        <name>[4Fe-4S] cluster</name>
        <dbReference type="ChEBI" id="CHEBI:49883"/>
    </cofactor>
    <text evidence="14">Binds 1 [4Fe-4S] cluster per subunit.</text>
</comment>
<dbReference type="Proteomes" id="UP001291309">
    <property type="component" value="Unassembled WGS sequence"/>
</dbReference>
<comment type="function">
    <text evidence="7 14">Catalyzes the formation of sulfite from adenosine 5'-phosphosulfate (APS) using thioredoxin as an electron donor.</text>
</comment>
<keyword evidence="4 14" id="KW-0560">Oxidoreductase</keyword>
<evidence type="ECO:0000313" key="17">
    <source>
        <dbReference type="Proteomes" id="UP001291309"/>
    </source>
</evidence>
<comment type="caution">
    <text evidence="16">The sequence shown here is derived from an EMBL/GenBank/DDBJ whole genome shotgun (WGS) entry which is preliminary data.</text>
</comment>
<proteinExistence type="inferred from homology"/>
<keyword evidence="17" id="KW-1185">Reference proteome</keyword>
<keyword evidence="6 14" id="KW-0411">Iron-sulfur</keyword>
<dbReference type="InterPro" id="IPR004511">
    <property type="entry name" value="PAPS/APS_Rdtase"/>
</dbReference>
<feature type="domain" description="Phosphoadenosine phosphosulphate reductase" evidence="15">
    <location>
        <begin position="43"/>
        <end position="218"/>
    </location>
</feature>
<evidence type="ECO:0000256" key="3">
    <source>
        <dbReference type="ARBA" id="ARBA00022723"/>
    </source>
</evidence>
<protein>
    <recommendedName>
        <fullName evidence="10 14">Adenosine 5'-phosphosulfate reductase</fullName>
        <shortName evidence="14">APS reductase</shortName>
        <ecNumber evidence="9 14">1.8.4.10</ecNumber>
    </recommendedName>
    <alternativeName>
        <fullName evidence="12 14">5'-adenylylsulfate reductase</fullName>
    </alternativeName>
    <alternativeName>
        <fullName evidence="11 14">Thioredoxin-dependent 5'-adenylylsulfate reductase</fullName>
    </alternativeName>
</protein>
<dbReference type="Gene3D" id="3.40.50.620">
    <property type="entry name" value="HUPs"/>
    <property type="match status" value="1"/>
</dbReference>
<evidence type="ECO:0000259" key="15">
    <source>
        <dbReference type="Pfam" id="PF01507"/>
    </source>
</evidence>
<evidence type="ECO:0000313" key="16">
    <source>
        <dbReference type="EMBL" id="MDY7225684.1"/>
    </source>
</evidence>
<evidence type="ECO:0000256" key="7">
    <source>
        <dbReference type="ARBA" id="ARBA00024298"/>
    </source>
</evidence>
<gene>
    <name evidence="14" type="primary">cysH</name>
    <name evidence="16" type="ORF">SYV04_04785</name>
</gene>
<dbReference type="CDD" id="cd23945">
    <property type="entry name" value="PAPS_reductase"/>
    <property type="match status" value="1"/>
</dbReference>
<evidence type="ECO:0000256" key="9">
    <source>
        <dbReference type="ARBA" id="ARBA00024386"/>
    </source>
</evidence>
<comment type="similarity">
    <text evidence="1 14">Belongs to the PAPS reductase family. CysH subfamily.</text>
</comment>
<comment type="subcellular location">
    <subcellularLocation>
        <location evidence="14">Cytoplasm</location>
    </subcellularLocation>
</comment>
<evidence type="ECO:0000256" key="4">
    <source>
        <dbReference type="ARBA" id="ARBA00023002"/>
    </source>
</evidence>
<evidence type="ECO:0000256" key="2">
    <source>
        <dbReference type="ARBA" id="ARBA00022490"/>
    </source>
</evidence>
<dbReference type="NCBIfam" id="TIGR00434">
    <property type="entry name" value="cysH"/>
    <property type="match status" value="1"/>
</dbReference>
<dbReference type="EC" id="1.8.4.10" evidence="9 14"/>
<dbReference type="PIRSF" id="PIRSF000857">
    <property type="entry name" value="PAPS_reductase"/>
    <property type="match status" value="1"/>
</dbReference>
<evidence type="ECO:0000256" key="6">
    <source>
        <dbReference type="ARBA" id="ARBA00023014"/>
    </source>
</evidence>
<reference evidence="16 17" key="1">
    <citation type="submission" date="2023-12" db="EMBL/GenBank/DDBJ databases">
        <title>the genome sequence of Hyalangium sp. s54d21.</title>
        <authorList>
            <person name="Zhang X."/>
        </authorList>
    </citation>
    <scope>NUCLEOTIDE SEQUENCE [LARGE SCALE GENOMIC DNA]</scope>
    <source>
        <strain evidence="17">s54d21</strain>
    </source>
</reference>
<dbReference type="InterPro" id="IPR011798">
    <property type="entry name" value="APS_reductase"/>
</dbReference>
<evidence type="ECO:0000256" key="14">
    <source>
        <dbReference type="HAMAP-Rule" id="MF_00063"/>
    </source>
</evidence>